<gene>
    <name evidence="8" type="ORF">KA717_31150</name>
</gene>
<dbReference type="Proteomes" id="UP001065613">
    <property type="component" value="Chromosome"/>
</dbReference>
<dbReference type="InterPro" id="IPR001343">
    <property type="entry name" value="Hemolysn_Ca-bd"/>
</dbReference>
<dbReference type="InterPro" id="IPR011049">
    <property type="entry name" value="Serralysin-like_metalloprot_C"/>
</dbReference>
<dbReference type="Pfam" id="PF03160">
    <property type="entry name" value="Calx-beta"/>
    <property type="match status" value="1"/>
</dbReference>
<evidence type="ECO:0000256" key="2">
    <source>
        <dbReference type="ARBA" id="ARBA00022525"/>
    </source>
</evidence>
<dbReference type="GO" id="GO:0005509">
    <property type="term" value="F:calcium ion binding"/>
    <property type="evidence" value="ECO:0007669"/>
    <property type="project" value="InterPro"/>
</dbReference>
<dbReference type="SMART" id="SM00237">
    <property type="entry name" value="Calx_beta"/>
    <property type="match status" value="1"/>
</dbReference>
<dbReference type="GO" id="GO:0007154">
    <property type="term" value="P:cell communication"/>
    <property type="evidence" value="ECO:0007669"/>
    <property type="project" value="InterPro"/>
</dbReference>
<evidence type="ECO:0000256" key="4">
    <source>
        <dbReference type="ARBA" id="ARBA00022737"/>
    </source>
</evidence>
<dbReference type="NCBIfam" id="NF041519">
    <property type="entry name" value="bluetail"/>
    <property type="match status" value="1"/>
</dbReference>
<dbReference type="Gene3D" id="2.60.40.2030">
    <property type="match status" value="1"/>
</dbReference>
<dbReference type="SUPFAM" id="SSF141072">
    <property type="entry name" value="CalX-like"/>
    <property type="match status" value="1"/>
</dbReference>
<keyword evidence="4" id="KW-0677">Repeat</keyword>
<dbReference type="KEGG" id="wna:KA717_31150"/>
<feature type="region of interest" description="Disordered" evidence="6">
    <location>
        <begin position="765"/>
        <end position="797"/>
    </location>
</feature>
<dbReference type="PRINTS" id="PR00313">
    <property type="entry name" value="CABNDNGRPT"/>
</dbReference>
<evidence type="ECO:0000256" key="1">
    <source>
        <dbReference type="ARBA" id="ARBA00004613"/>
    </source>
</evidence>
<proteinExistence type="predicted"/>
<dbReference type="GO" id="GO:0005576">
    <property type="term" value="C:extracellular region"/>
    <property type="evidence" value="ECO:0007669"/>
    <property type="project" value="UniProtKB-SubCell"/>
</dbReference>
<sequence length="1023" mass="107664">MTLAYNQLSTFAGLDDFWSRFDTAFRTNYDAQWLAGDFSLFPQIKVVSDTLLGNASAAYKTESNTVYLSDSVVKTVTPSALNALILKEMGHFVEAKVNQSEYPGEAGKLFAQEGQSIDLSSSALKTILLQQPFIAAATPVVYETITLSLNPYSTYSYKYSGSNVIWVDSKGSNSVLKLYNGSTTTAIANSAYSSISDYSISGSTVVYAKQNEIYRYSAGTTTKLTNNTISDYAPQIDGSTVVWYANDGTDVEIFRNNGTTTTQLTNNSTNEYDLKLSGTYAVWAGWDGNDYEIYLNNGTTTTQLTNNSTDDYNPILSGNQVAWLGWNGTAENLFYYNGSATSQVTSNLDVYNPQISGDKLVYSKFDGTNYSLQLYNGTSKTTTQLSSSLEYSYGGFEIDGNSVAWIEISTVPNNYGVFLKLYNGTSTATITTTSYYDFTLAGNKVAYLNYDPTSGGSQIFLYDGTLSTPTNTQITAEGFNYNYLAIVGNSFISQKGGGGLYVTRPSTKPILSINNVTVVEGQTSPQNAVLAVTLSAASTVPVTVQYTTSSVSAYSGLDYTTTTGTLSFAAGELSKNISVPILNDDYSEYDETFTVKLSNAVGAVFVPNQNIGTVTITDTLQTSVTTILPAGVENLTLTGTANINGTGNSNSNKIQGNSGNNVLDGQGTTGYSDQLIGGAGNDTYIVSGSSYSTYITENANEGVDTVQFSSTNSYDSYTLAANLENLTITGTIGNGGYGNSLDNVITGNSSGNYLSGYAGNDTLNGGTGNDQLSGGDGNDILNGDSDNDSLYGDAGNDTLNGGTGNDYLFGGTGDDIYIVDSTADSALENPNEGTDTIQSSVTFSLATFYSLENLTLTGSSAINGTGDTNNNVLTGNGANNLLNGDTGNDILTGAAGKDTLTGGAGIDKFGYKTLTDSLLANYDLITDFNATTGNDLFLVTTARAGFTTGLTVATLDATGIGTALTTTSFAANFAAQFTFTSGTTTRTFVAINDATAGFNASTDSIVEVTGLTGTLVMGNFVTA</sequence>
<dbReference type="PANTHER" id="PTHR38340:SF1">
    <property type="entry name" value="S-LAYER PROTEIN"/>
    <property type="match status" value="1"/>
</dbReference>
<dbReference type="SUPFAM" id="SSF51120">
    <property type="entry name" value="beta-Roll"/>
    <property type="match status" value="3"/>
</dbReference>
<dbReference type="InterPro" id="IPR003644">
    <property type="entry name" value="Calx_beta"/>
</dbReference>
<keyword evidence="2" id="KW-0964">Secreted</keyword>
<evidence type="ECO:0000259" key="7">
    <source>
        <dbReference type="SMART" id="SM00237"/>
    </source>
</evidence>
<keyword evidence="5" id="KW-0106">Calcium</keyword>
<organism evidence="8">
    <name type="scientific">Woronichinia naegeliana WA131</name>
    <dbReference type="NCBI Taxonomy" id="2824559"/>
    <lineage>
        <taxon>Bacteria</taxon>
        <taxon>Bacillati</taxon>
        <taxon>Cyanobacteriota</taxon>
        <taxon>Cyanophyceae</taxon>
        <taxon>Synechococcales</taxon>
        <taxon>Coelosphaeriaceae</taxon>
        <taxon>Woronichinia</taxon>
    </lineage>
</organism>
<evidence type="ECO:0000256" key="6">
    <source>
        <dbReference type="SAM" id="MobiDB-lite"/>
    </source>
</evidence>
<name>A0A977KW81_9CYAN</name>
<dbReference type="PROSITE" id="PS00330">
    <property type="entry name" value="HEMOLYSIN_CALCIUM"/>
    <property type="match status" value="3"/>
</dbReference>
<dbReference type="InterPro" id="IPR038081">
    <property type="entry name" value="CalX-like_sf"/>
</dbReference>
<dbReference type="EMBL" id="CP073041">
    <property type="protein sequence ID" value="UXE60081.1"/>
    <property type="molecule type" value="Genomic_DNA"/>
</dbReference>
<dbReference type="InterPro" id="IPR048165">
    <property type="entry name" value="Bluetail_dom"/>
</dbReference>
<comment type="subcellular location">
    <subcellularLocation>
        <location evidence="1">Secreted</location>
    </subcellularLocation>
</comment>
<dbReference type="GO" id="GO:0016020">
    <property type="term" value="C:membrane"/>
    <property type="evidence" value="ECO:0007669"/>
    <property type="project" value="InterPro"/>
</dbReference>
<dbReference type="AlphaFoldDB" id="A0A977KW81"/>
<evidence type="ECO:0000256" key="5">
    <source>
        <dbReference type="ARBA" id="ARBA00022837"/>
    </source>
</evidence>
<evidence type="ECO:0000313" key="8">
    <source>
        <dbReference type="EMBL" id="UXE60081.1"/>
    </source>
</evidence>
<dbReference type="SUPFAM" id="SSF69304">
    <property type="entry name" value="Tricorn protease N-terminal domain"/>
    <property type="match status" value="1"/>
</dbReference>
<protein>
    <recommendedName>
        <fullName evidence="7">Calx-beta domain-containing protein</fullName>
    </recommendedName>
</protein>
<evidence type="ECO:0000256" key="3">
    <source>
        <dbReference type="ARBA" id="ARBA00022729"/>
    </source>
</evidence>
<feature type="domain" description="Calx-beta" evidence="7">
    <location>
        <begin position="506"/>
        <end position="598"/>
    </location>
</feature>
<accession>A0A977KW81</accession>
<dbReference type="InterPro" id="IPR050557">
    <property type="entry name" value="RTX_toxin/Mannuronan_C5-epim"/>
</dbReference>
<dbReference type="Pfam" id="PF00353">
    <property type="entry name" value="HemolysinCabind"/>
    <property type="match status" value="4"/>
</dbReference>
<dbReference type="InterPro" id="IPR018511">
    <property type="entry name" value="Hemolysin-typ_Ca-bd_CS"/>
</dbReference>
<dbReference type="PANTHER" id="PTHR38340">
    <property type="entry name" value="S-LAYER PROTEIN"/>
    <property type="match status" value="1"/>
</dbReference>
<reference evidence="8" key="1">
    <citation type="submission" date="2021-04" db="EMBL/GenBank/DDBJ databases">
        <title>Genome sequence of Woronichinia naegeliana from Washington state freshwater lake bloom.</title>
        <authorList>
            <person name="Dreher T.W."/>
        </authorList>
    </citation>
    <scope>NUCLEOTIDE SEQUENCE</scope>
    <source>
        <strain evidence="8">WA131</strain>
    </source>
</reference>
<dbReference type="Gene3D" id="2.150.10.10">
    <property type="entry name" value="Serralysin-like metalloprotease, C-terminal"/>
    <property type="match status" value="2"/>
</dbReference>
<keyword evidence="3" id="KW-0732">Signal</keyword>